<accession>A0ACB8XN70</accession>
<dbReference type="EMBL" id="CM042062">
    <property type="protein sequence ID" value="KAI3669523.1"/>
    <property type="molecule type" value="Genomic_DNA"/>
</dbReference>
<protein>
    <submittedName>
        <fullName evidence="1">Uncharacterized protein</fullName>
    </submittedName>
</protein>
<organism evidence="1 2">
    <name type="scientific">Arctium lappa</name>
    <name type="common">Greater burdock</name>
    <name type="synonym">Lappa major</name>
    <dbReference type="NCBI Taxonomy" id="4217"/>
    <lineage>
        <taxon>Eukaryota</taxon>
        <taxon>Viridiplantae</taxon>
        <taxon>Streptophyta</taxon>
        <taxon>Embryophyta</taxon>
        <taxon>Tracheophyta</taxon>
        <taxon>Spermatophyta</taxon>
        <taxon>Magnoliopsida</taxon>
        <taxon>eudicotyledons</taxon>
        <taxon>Gunneridae</taxon>
        <taxon>Pentapetalae</taxon>
        <taxon>asterids</taxon>
        <taxon>campanulids</taxon>
        <taxon>Asterales</taxon>
        <taxon>Asteraceae</taxon>
        <taxon>Carduoideae</taxon>
        <taxon>Cardueae</taxon>
        <taxon>Arctiinae</taxon>
        <taxon>Arctium</taxon>
    </lineage>
</organism>
<evidence type="ECO:0000313" key="2">
    <source>
        <dbReference type="Proteomes" id="UP001055879"/>
    </source>
</evidence>
<name>A0ACB8XN70_ARCLA</name>
<sequence>MVWLDGRIEQEQIGQGSSSQRLVSWRCGVGCCWVGSRLNGEKREVLIYLELNGLEDSLTSDQVQDNGKELGDQVQDNSNGLGDQVHKGPTTDVLDDDDRFNDLFDKLESQEVFGHDFNPFPYLNEYNLDLNEHVEKGYASDHESNNTQSDENETDDSDDSDYIVDEVDKVELDIRAFDLHTDIEAEWIGRTEEQVSGEGNNIVVDAVDHDDFESNT</sequence>
<keyword evidence="2" id="KW-1185">Reference proteome</keyword>
<reference evidence="2" key="1">
    <citation type="journal article" date="2022" name="Mol. Ecol. Resour.">
        <title>The genomes of chicory, endive, great burdock and yacon provide insights into Asteraceae palaeo-polyploidization history and plant inulin production.</title>
        <authorList>
            <person name="Fan W."/>
            <person name="Wang S."/>
            <person name="Wang H."/>
            <person name="Wang A."/>
            <person name="Jiang F."/>
            <person name="Liu H."/>
            <person name="Zhao H."/>
            <person name="Xu D."/>
            <person name="Zhang Y."/>
        </authorList>
    </citation>
    <scope>NUCLEOTIDE SEQUENCE [LARGE SCALE GENOMIC DNA]</scope>
    <source>
        <strain evidence="2">cv. Niubang</strain>
    </source>
</reference>
<proteinExistence type="predicted"/>
<comment type="caution">
    <text evidence="1">The sequence shown here is derived from an EMBL/GenBank/DDBJ whole genome shotgun (WGS) entry which is preliminary data.</text>
</comment>
<evidence type="ECO:0000313" key="1">
    <source>
        <dbReference type="EMBL" id="KAI3669523.1"/>
    </source>
</evidence>
<gene>
    <name evidence="1" type="ORF">L6452_40759</name>
</gene>
<dbReference type="Proteomes" id="UP001055879">
    <property type="component" value="Linkage Group LG16"/>
</dbReference>
<reference evidence="1 2" key="2">
    <citation type="journal article" date="2022" name="Mol. Ecol. Resour.">
        <title>The genomes of chicory, endive, great burdock and yacon provide insights into Asteraceae paleo-polyploidization history and plant inulin production.</title>
        <authorList>
            <person name="Fan W."/>
            <person name="Wang S."/>
            <person name="Wang H."/>
            <person name="Wang A."/>
            <person name="Jiang F."/>
            <person name="Liu H."/>
            <person name="Zhao H."/>
            <person name="Xu D."/>
            <person name="Zhang Y."/>
        </authorList>
    </citation>
    <scope>NUCLEOTIDE SEQUENCE [LARGE SCALE GENOMIC DNA]</scope>
    <source>
        <strain evidence="2">cv. Niubang</strain>
    </source>
</reference>